<gene>
    <name evidence="2" type="ORF">CEXT_190091</name>
</gene>
<evidence type="ECO:0000313" key="2">
    <source>
        <dbReference type="EMBL" id="GIY60609.1"/>
    </source>
</evidence>
<feature type="region of interest" description="Disordered" evidence="1">
    <location>
        <begin position="1"/>
        <end position="26"/>
    </location>
</feature>
<dbReference type="EMBL" id="BPLR01013350">
    <property type="protein sequence ID" value="GIY60609.1"/>
    <property type="molecule type" value="Genomic_DNA"/>
</dbReference>
<evidence type="ECO:0000313" key="3">
    <source>
        <dbReference type="Proteomes" id="UP001054945"/>
    </source>
</evidence>
<reference evidence="2 3" key="1">
    <citation type="submission" date="2021-06" db="EMBL/GenBank/DDBJ databases">
        <title>Caerostris extrusa draft genome.</title>
        <authorList>
            <person name="Kono N."/>
            <person name="Arakawa K."/>
        </authorList>
    </citation>
    <scope>NUCLEOTIDE SEQUENCE [LARGE SCALE GENOMIC DNA]</scope>
</reference>
<proteinExistence type="predicted"/>
<name>A0AAV4US59_CAEEX</name>
<keyword evidence="3" id="KW-1185">Reference proteome</keyword>
<comment type="caution">
    <text evidence="2">The sequence shown here is derived from an EMBL/GenBank/DDBJ whole genome shotgun (WGS) entry which is preliminary data.</text>
</comment>
<dbReference type="AlphaFoldDB" id="A0AAV4US59"/>
<accession>A0AAV4US59</accession>
<evidence type="ECO:0000256" key="1">
    <source>
        <dbReference type="SAM" id="MobiDB-lite"/>
    </source>
</evidence>
<dbReference type="Proteomes" id="UP001054945">
    <property type="component" value="Unassembled WGS sequence"/>
</dbReference>
<sequence length="105" mass="11433">MTTLPVENKHKRQTPPQSAGRWAKSKDHFMQTQSSAAAIVAIFWHAVTDHSSKWTVDVMNVDYCSATGSGKGIGFETSRHVIDGAIHQGFCHAPSFSGDYICVPA</sequence>
<protein>
    <submittedName>
        <fullName evidence="2">Uncharacterized protein</fullName>
    </submittedName>
</protein>
<organism evidence="2 3">
    <name type="scientific">Caerostris extrusa</name>
    <name type="common">Bark spider</name>
    <name type="synonym">Caerostris bankana</name>
    <dbReference type="NCBI Taxonomy" id="172846"/>
    <lineage>
        <taxon>Eukaryota</taxon>
        <taxon>Metazoa</taxon>
        <taxon>Ecdysozoa</taxon>
        <taxon>Arthropoda</taxon>
        <taxon>Chelicerata</taxon>
        <taxon>Arachnida</taxon>
        <taxon>Araneae</taxon>
        <taxon>Araneomorphae</taxon>
        <taxon>Entelegynae</taxon>
        <taxon>Araneoidea</taxon>
        <taxon>Araneidae</taxon>
        <taxon>Caerostris</taxon>
    </lineage>
</organism>